<evidence type="ECO:0000256" key="1">
    <source>
        <dbReference type="ARBA" id="ARBA00022729"/>
    </source>
</evidence>
<feature type="compositionally biased region" description="Low complexity" evidence="2">
    <location>
        <begin position="12"/>
        <end position="30"/>
    </location>
</feature>
<dbReference type="SUPFAM" id="SSF69318">
    <property type="entry name" value="Integrin alpha N-terminal domain"/>
    <property type="match status" value="1"/>
</dbReference>
<dbReference type="InterPro" id="IPR013517">
    <property type="entry name" value="FG-GAP"/>
</dbReference>
<dbReference type="PANTHER" id="PTHR16026">
    <property type="entry name" value="CARTILAGE ACIDIC PROTEIN 1"/>
    <property type="match status" value="1"/>
</dbReference>
<proteinExistence type="predicted"/>
<dbReference type="RefSeq" id="WP_289163675.1">
    <property type="nucleotide sequence ID" value="NZ_JASZZN010000007.1"/>
</dbReference>
<evidence type="ECO:0000256" key="2">
    <source>
        <dbReference type="SAM" id="MobiDB-lite"/>
    </source>
</evidence>
<gene>
    <name evidence="4" type="ORF">QTN89_11565</name>
</gene>
<dbReference type="PANTHER" id="PTHR16026:SF0">
    <property type="entry name" value="CARTILAGE ACIDIC PROTEIN 1"/>
    <property type="match status" value="1"/>
</dbReference>
<dbReference type="InterPro" id="IPR011519">
    <property type="entry name" value="UnbV_ASPIC"/>
</dbReference>
<sequence>MSLIVTFAGCDSSQEPSTPTSAQPSSATPSAKEDEMMEARRMVSAENWQMAGNAAIKVLLRDPGNEEAILIAAESALRQNNNERAAELAASIAPNSPLAESGTDILAQALFQLGRASEAADTLLEGIEKRPKEWVWYHRAWGLLSRVGRREEASSIAEKLCLAGEATETELNSLIRRTQSFPTVVERESLLNRYFEPGLGMARWHFTQLEYRQALDELAPEFKSGFTSIAASALYGRLLAETQSHDKFPPWHATCDLSKIAKFGDYWAAVGTYFFDTRQFESSARALLNAVYLNPTDRSSMQRLAKVFDALGNPEQGQQYRVRGIDLAHCETTSDQLQQQNLTMQDHLQLRHRIMQQLLELERPFEVLGWAAHIHATGTVAKQREIARKREELRRTDGLLTLARDASLIGEKREDYELGDAYKELVAGQNQSQVSIGATEITPIAKPRLVNVAKDVNLDFQWYRSFELDDSPIPIHESIGGAIAVLDYDLDGWPDIYFAQGSGEPPSNQCTRSNVLVRNFDGSFADETDNSLTSDFNYGSGLAAGDVNQDGFPDLFVGSLGKNRLLINNGDGTYQETPVFGGVADRFTSSIGIADINGDNLPDLFEGIYIEMEGAFALPKIGANGVPEQPSPLEHYAQSDRWYVNRGDGQFTLQDLPREVARPGTSLGLVITNFDRKPGNEVFVGNDVRPNHFLIPQGNDQLANAADAQGIANGFEGAANGCMGIATGDFNRDGTFDMYITNFSEESANLYLQSEQGGFTDFAIRYKLDQPSLPMVGFGTKAVDFDRDGWLDFAVTNGHIFDMSQYGDLYQMPPQILMNHGTEFRQTEVDDPTAYFEGKYLGRSMATIDYDRDGVTDLLINHMDQPVALLHNETPTPGRALQIELIGTVGERDAIGAKVTARWQDQSKVAWVTAGDGYLCSDEPVLELTFGNVPELDQVDVQWPSGETQTFPGPIQPGRFLAIEGQPELFAR</sequence>
<organism evidence="4 5">
    <name type="scientific">Roseiconus lacunae</name>
    <dbReference type="NCBI Taxonomy" id="2605694"/>
    <lineage>
        <taxon>Bacteria</taxon>
        <taxon>Pseudomonadati</taxon>
        <taxon>Planctomycetota</taxon>
        <taxon>Planctomycetia</taxon>
        <taxon>Pirellulales</taxon>
        <taxon>Pirellulaceae</taxon>
        <taxon>Roseiconus</taxon>
    </lineage>
</organism>
<protein>
    <submittedName>
        <fullName evidence="4">FG-GAP-like repeat-containing protein</fullName>
    </submittedName>
</protein>
<comment type="caution">
    <text evidence="4">The sequence shown here is derived from an EMBL/GenBank/DDBJ whole genome shotgun (WGS) entry which is preliminary data.</text>
</comment>
<dbReference type="EMBL" id="JASZZN010000007">
    <property type="protein sequence ID" value="MDM4016073.1"/>
    <property type="molecule type" value="Genomic_DNA"/>
</dbReference>
<evidence type="ECO:0000259" key="3">
    <source>
        <dbReference type="Pfam" id="PF07593"/>
    </source>
</evidence>
<keyword evidence="5" id="KW-1185">Reference proteome</keyword>
<feature type="region of interest" description="Disordered" evidence="2">
    <location>
        <begin position="9"/>
        <end position="36"/>
    </location>
</feature>
<dbReference type="Proteomes" id="UP001239462">
    <property type="component" value="Unassembled WGS sequence"/>
</dbReference>
<evidence type="ECO:0000313" key="4">
    <source>
        <dbReference type="EMBL" id="MDM4016073.1"/>
    </source>
</evidence>
<accession>A0ABT7PIB9</accession>
<dbReference type="InterPro" id="IPR028994">
    <property type="entry name" value="Integrin_alpha_N"/>
</dbReference>
<dbReference type="Gene3D" id="2.130.10.130">
    <property type="entry name" value="Integrin alpha, N-terminal"/>
    <property type="match status" value="2"/>
</dbReference>
<dbReference type="SUPFAM" id="SSF48452">
    <property type="entry name" value="TPR-like"/>
    <property type="match status" value="1"/>
</dbReference>
<evidence type="ECO:0000313" key="5">
    <source>
        <dbReference type="Proteomes" id="UP001239462"/>
    </source>
</evidence>
<reference evidence="4 5" key="1">
    <citation type="submission" date="2023-06" db="EMBL/GenBank/DDBJ databases">
        <title>Roseiconus lacunae JC819 isolated from Gulf of Mannar region, Tamil Nadu.</title>
        <authorList>
            <person name="Pk S."/>
            <person name="Ch S."/>
            <person name="Ch V.R."/>
        </authorList>
    </citation>
    <scope>NUCLEOTIDE SEQUENCE [LARGE SCALE GENOMIC DNA]</scope>
    <source>
        <strain evidence="4 5">JC819</strain>
    </source>
</reference>
<dbReference type="Gene3D" id="1.25.40.10">
    <property type="entry name" value="Tetratricopeptide repeat domain"/>
    <property type="match status" value="1"/>
</dbReference>
<name>A0ABT7PIB9_9BACT</name>
<dbReference type="Pfam" id="PF07593">
    <property type="entry name" value="UnbV_ASPIC"/>
    <property type="match status" value="1"/>
</dbReference>
<keyword evidence="1" id="KW-0732">Signal</keyword>
<dbReference type="InterPro" id="IPR027039">
    <property type="entry name" value="Crtac1"/>
</dbReference>
<feature type="domain" description="ASPIC/UnbV" evidence="3">
    <location>
        <begin position="894"/>
        <end position="953"/>
    </location>
</feature>
<dbReference type="InterPro" id="IPR011990">
    <property type="entry name" value="TPR-like_helical_dom_sf"/>
</dbReference>
<dbReference type="Pfam" id="PF13517">
    <property type="entry name" value="FG-GAP_3"/>
    <property type="match status" value="2"/>
</dbReference>